<comment type="similarity">
    <text evidence="2">Belongs to the MAK10 family.</text>
</comment>
<dbReference type="PANTHER" id="PTHR21373:SF0">
    <property type="entry name" value="N-ALPHA-ACETYLTRANSFERASE 35, NATC AUXILIARY SUBUNIT"/>
    <property type="match status" value="1"/>
</dbReference>
<evidence type="ECO:0000256" key="3">
    <source>
        <dbReference type="ARBA" id="ARBA00022490"/>
    </source>
</evidence>
<feature type="domain" description="NAA35-like TPR repeats" evidence="5">
    <location>
        <begin position="292"/>
        <end position="630"/>
    </location>
</feature>
<protein>
    <submittedName>
        <fullName evidence="6">Mak10 subunit, NatC N(Alpha)-terminal acetyltransferase, putative</fullName>
    </submittedName>
</protein>
<keyword evidence="7" id="KW-1185">Reference proteome</keyword>
<proteinExistence type="inferred from homology"/>
<evidence type="ECO:0000259" key="4">
    <source>
        <dbReference type="Pfam" id="PF04112"/>
    </source>
</evidence>
<dbReference type="GO" id="GO:0016740">
    <property type="term" value="F:transferase activity"/>
    <property type="evidence" value="ECO:0007669"/>
    <property type="project" value="UniProtKB-KW"/>
</dbReference>
<dbReference type="GO" id="GO:0031417">
    <property type="term" value="C:NatC complex"/>
    <property type="evidence" value="ECO:0007669"/>
    <property type="project" value="InterPro"/>
</dbReference>
<dbReference type="InterPro" id="IPR057982">
    <property type="entry name" value="TPR_NAA35"/>
</dbReference>
<dbReference type="Proteomes" id="UP000195570">
    <property type="component" value="Unassembled WGS sequence"/>
</dbReference>
<dbReference type="Pfam" id="PF25789">
    <property type="entry name" value="TPR_NAA35"/>
    <property type="match status" value="1"/>
</dbReference>
<gene>
    <name evidence="6" type="ORF">TEOVI_000188700</name>
</gene>
<comment type="caution">
    <text evidence="6">The sequence shown here is derived from an EMBL/GenBank/DDBJ whole genome shotgun (WGS) entry which is preliminary data.</text>
</comment>
<dbReference type="GeneID" id="92375827"/>
<evidence type="ECO:0000259" key="5">
    <source>
        <dbReference type="Pfam" id="PF25789"/>
    </source>
</evidence>
<reference evidence="6" key="1">
    <citation type="submission" date="2016-09" db="EMBL/GenBank/DDBJ databases">
        <authorList>
            <person name="Hebert L."/>
            <person name="Moumen B."/>
        </authorList>
    </citation>
    <scope>NUCLEOTIDE SEQUENCE [LARGE SCALE GENOMIC DNA]</scope>
    <source>
        <strain evidence="6">OVI</strain>
    </source>
</reference>
<feature type="domain" description="NAA35-like N-terminal" evidence="4">
    <location>
        <begin position="41"/>
        <end position="173"/>
    </location>
</feature>
<dbReference type="RefSeq" id="XP_067081149.1">
    <property type="nucleotide sequence ID" value="XM_067225048.1"/>
</dbReference>
<organism evidence="6 7">
    <name type="scientific">Trypanosoma equiperdum</name>
    <dbReference type="NCBI Taxonomy" id="5694"/>
    <lineage>
        <taxon>Eukaryota</taxon>
        <taxon>Discoba</taxon>
        <taxon>Euglenozoa</taxon>
        <taxon>Kinetoplastea</taxon>
        <taxon>Metakinetoplastina</taxon>
        <taxon>Trypanosomatida</taxon>
        <taxon>Trypanosomatidae</taxon>
        <taxon>Trypanosoma</taxon>
    </lineage>
</organism>
<evidence type="ECO:0000256" key="2">
    <source>
        <dbReference type="ARBA" id="ARBA00006289"/>
    </source>
</evidence>
<dbReference type="Pfam" id="PF04112">
    <property type="entry name" value="Mak10"/>
    <property type="match status" value="1"/>
</dbReference>
<comment type="subcellular location">
    <subcellularLocation>
        <location evidence="1">Cytoplasm</location>
    </subcellularLocation>
</comment>
<dbReference type="PANTHER" id="PTHR21373">
    <property type="entry name" value="GLUCOSE REPRESSIBLE PROTEIN MAK10"/>
    <property type="match status" value="1"/>
</dbReference>
<sequence length="736" mass="82114">MLCALDDTWADCLDEFKLALSSTGNTWKCESLAGVDKEAMLSAPEVMDAKTDPGCGYAQIRSLNDLLAKGDIPSAATLQGQELLDVMDLILAKELQYLQGFSLTSGCLAFPYFFKMDLLKEQNPVLHAYCRGVVRTVEIVLRAVMTTGIRSDEEFVPWIREMESEENVPDEQILCQLEEAACKADSPAVATRLRWRMDFLSALRLFVVVEGKAAVEEACGICSAAQELLNSDDYARTFEPVQDGRFFRETEVAYWASGFTPTKPMPVAPFCEVVQSYTTTLQQLASLKDLFSLPSIQAILEYIESIGAQKPLLPVRAIAVIALFRSNPSESFLYGPSLSHRVLEDLSTSYGAPLYLGIMEGKEELLEGVVKYRLHKGMDHRKVTPQQTEFLRQHTVDAVRSWAREMEKVYLIHMECMLCNRGLAHRRLMNVLPQLGGLQEMSYSTDINIFLSQTPGLAADLQNEAIKRTSILTMYANQHVLHVMELIFSLTVELDLFTQGELVPALWYMNFIQRLQVENLLNLSPPYGALIPETRINRVTKVPLYNLALSTRTSGNVDTLRVAILETGRQITDALFRAACVMEAKGLIDFKTQGKYSLTTVERVFNNRMKCLGHIRSPTFVPYGYCVSAKPNFSSTNDGDPPKISHYAHEAGVQALNAAERLKHLLAMKGLDGARGRALYEHIKAMEKTARAINASLASFVGVCDDEEALKGYAVEVGRPFHSCMICLTLRKRTTA</sequence>
<dbReference type="AlphaFoldDB" id="A0A1G4IDI0"/>
<evidence type="ECO:0000313" key="6">
    <source>
        <dbReference type="EMBL" id="SCU70314.1"/>
    </source>
</evidence>
<evidence type="ECO:0000256" key="1">
    <source>
        <dbReference type="ARBA" id="ARBA00004496"/>
    </source>
</evidence>
<name>A0A1G4IDI0_TRYEQ</name>
<dbReference type="InterPro" id="IPR007244">
    <property type="entry name" value="Naa35_N"/>
</dbReference>
<evidence type="ECO:0000313" key="7">
    <source>
        <dbReference type="Proteomes" id="UP000195570"/>
    </source>
</evidence>
<dbReference type="InterPro" id="IPR057983">
    <property type="entry name" value="NAA35-like_N"/>
</dbReference>
<dbReference type="EMBL" id="CZPT02001412">
    <property type="protein sequence ID" value="SCU70314.1"/>
    <property type="molecule type" value="Genomic_DNA"/>
</dbReference>
<keyword evidence="3" id="KW-0963">Cytoplasm</keyword>
<accession>A0A1G4IDI0</accession>
<dbReference type="VEuPathDB" id="TriTrypDB:TEOVI_000188700"/>